<organism evidence="5 6">
    <name type="scientific">Hypothenemus hampei</name>
    <name type="common">Coffee berry borer</name>
    <dbReference type="NCBI Taxonomy" id="57062"/>
    <lineage>
        <taxon>Eukaryota</taxon>
        <taxon>Metazoa</taxon>
        <taxon>Ecdysozoa</taxon>
        <taxon>Arthropoda</taxon>
        <taxon>Hexapoda</taxon>
        <taxon>Insecta</taxon>
        <taxon>Pterygota</taxon>
        <taxon>Neoptera</taxon>
        <taxon>Endopterygota</taxon>
        <taxon>Coleoptera</taxon>
        <taxon>Polyphaga</taxon>
        <taxon>Cucujiformia</taxon>
        <taxon>Curculionidae</taxon>
        <taxon>Scolytinae</taxon>
        <taxon>Hypothenemus</taxon>
    </lineage>
</organism>
<gene>
    <name evidence="5" type="ORF">ABEB36_012435</name>
</gene>
<dbReference type="AlphaFoldDB" id="A0ABD1EDW7"/>
<dbReference type="InterPro" id="IPR036028">
    <property type="entry name" value="SH3-like_dom_sf"/>
</dbReference>
<dbReference type="EMBL" id="JBDJPC010000009">
    <property type="protein sequence ID" value="KAL1491914.1"/>
    <property type="molecule type" value="Genomic_DNA"/>
</dbReference>
<accession>A0ABD1EDW7</accession>
<dbReference type="Gene3D" id="2.30.30.40">
    <property type="entry name" value="SH3 Domains"/>
    <property type="match status" value="1"/>
</dbReference>
<evidence type="ECO:0000259" key="4">
    <source>
        <dbReference type="PROSITE" id="PS50002"/>
    </source>
</evidence>
<keyword evidence="6" id="KW-1185">Reference proteome</keyword>
<feature type="domain" description="SH3" evidence="4">
    <location>
        <begin position="8"/>
        <end position="70"/>
    </location>
</feature>
<dbReference type="Pfam" id="PF09431">
    <property type="entry name" value="SPIN90_LRD"/>
    <property type="match status" value="1"/>
</dbReference>
<evidence type="ECO:0000256" key="2">
    <source>
        <dbReference type="PROSITE-ProRule" id="PRU00192"/>
    </source>
</evidence>
<proteinExistence type="predicted"/>
<feature type="compositionally biased region" description="Polar residues" evidence="3">
    <location>
        <begin position="132"/>
        <end position="160"/>
    </location>
</feature>
<dbReference type="SUPFAM" id="SSF50044">
    <property type="entry name" value="SH3-domain"/>
    <property type="match status" value="1"/>
</dbReference>
<dbReference type="InterPro" id="IPR018556">
    <property type="entry name" value="SPIN90/Ldb17_LRD"/>
</dbReference>
<evidence type="ECO:0000313" key="6">
    <source>
        <dbReference type="Proteomes" id="UP001566132"/>
    </source>
</evidence>
<dbReference type="SMART" id="SM00326">
    <property type="entry name" value="SH3"/>
    <property type="match status" value="1"/>
</dbReference>
<keyword evidence="1 2" id="KW-0728">SH3 domain</keyword>
<comment type="caution">
    <text evidence="5">The sequence shown here is derived from an EMBL/GenBank/DDBJ whole genome shotgun (WGS) entry which is preliminary data.</text>
</comment>
<dbReference type="Pfam" id="PF00018">
    <property type="entry name" value="SH3_1"/>
    <property type="match status" value="1"/>
</dbReference>
<dbReference type="PANTHER" id="PTHR13357">
    <property type="entry name" value="SH3 ADAPTER PROTEIN SPIN90 NCK INTERACTING PROTEIN WITH SH3 DOMAIN"/>
    <property type="match status" value="1"/>
</dbReference>
<evidence type="ECO:0000313" key="5">
    <source>
        <dbReference type="EMBL" id="KAL1491914.1"/>
    </source>
</evidence>
<dbReference type="PROSITE" id="PS50002">
    <property type="entry name" value="SH3"/>
    <property type="match status" value="1"/>
</dbReference>
<reference evidence="5 6" key="1">
    <citation type="submission" date="2024-05" db="EMBL/GenBank/DDBJ databases">
        <title>Genetic variation in Jamaican populations of the coffee berry borer (Hypothenemus hampei).</title>
        <authorList>
            <person name="Errbii M."/>
            <person name="Myrie A."/>
        </authorList>
    </citation>
    <scope>NUCLEOTIDE SEQUENCE [LARGE SCALE GENOMIC DNA]</scope>
    <source>
        <strain evidence="5">JA-Hopewell-2020-01-JO</strain>
        <tissue evidence="5">Whole body</tissue>
    </source>
</reference>
<feature type="region of interest" description="Disordered" evidence="3">
    <location>
        <begin position="118"/>
        <end position="160"/>
    </location>
</feature>
<sequence length="626" mass="72773">MSETTFIMELDMLHSLYDFKATYAKTISFKANEFFILQQTNTKHKNWWEVINERGDIGYIPSNYVETVSVNPSFYMKFIENALENLKRRDSEDMVLGTKTEVMSRLREFRKRIVQDCQNSPHPISDSHHSNYKNSESQVNTSKSGTTYSSQPFDSKSNNVFEDPIKPVTKSLDSIKKSIDNIHEEIKSEIYDAKRSECYNDNKKPDLNASTTNVTPVITAQSVYELVESVRINTNLSHEMSRIAVETVIQGLHELLPASIFPYLSTILSHSQSCLVVDDGQIEQTHDASRLKIIFNELTSCKEDSQQRSWMLHEDEGVIKEYITELISILSNADPSISRHVISSHQYHVITTLIQYYQMEIRWSIRQLLLQAFGVLCSLDKIVITIMLNSILPGELARDMISNPRNIPKLNYSSLLLTMVFSMGEPMPITNFDYLGQDFLAFVLDNIESPPDTDLDEQIPDLFLNLIISFNLQFEDENLNPVLVALEYRQLAKTFCEKILLLLNREEDPIRIFDHEPRPPHSVLKLFKDLFSRRTTADLFYTNDTKVLIDIIVRNIADLSPGDKKRNDYLELCRRVLRNTNYHEHRHRIEDILKCFTRIFCEESNLSKRDQHLLKEIFTEFPQYFK</sequence>
<protein>
    <recommendedName>
        <fullName evidence="4">SH3 domain-containing protein</fullName>
    </recommendedName>
</protein>
<name>A0ABD1EDW7_HYPHA</name>
<dbReference type="PANTHER" id="PTHR13357:SF1">
    <property type="entry name" value="NCK-INTERACTING PROTEIN WITH SH3 DOMAIN"/>
    <property type="match status" value="1"/>
</dbReference>
<dbReference type="InterPro" id="IPR001452">
    <property type="entry name" value="SH3_domain"/>
</dbReference>
<dbReference type="InterPro" id="IPR030125">
    <property type="entry name" value="SPIN90/Ldb17"/>
</dbReference>
<dbReference type="Proteomes" id="UP001566132">
    <property type="component" value="Unassembled WGS sequence"/>
</dbReference>
<evidence type="ECO:0000256" key="3">
    <source>
        <dbReference type="SAM" id="MobiDB-lite"/>
    </source>
</evidence>
<evidence type="ECO:0000256" key="1">
    <source>
        <dbReference type="ARBA" id="ARBA00022443"/>
    </source>
</evidence>